<dbReference type="Proteomes" id="UP000005239">
    <property type="component" value="Unassembled WGS sequence"/>
</dbReference>
<evidence type="ECO:0000313" key="2">
    <source>
        <dbReference type="Proteomes" id="UP000005239"/>
    </source>
</evidence>
<accession>A0A8R1UU23</accession>
<dbReference type="AlphaFoldDB" id="A0A2A6C4T6"/>
<reference evidence="2" key="1">
    <citation type="journal article" date="2008" name="Nat. Genet.">
        <title>The Pristionchus pacificus genome provides a unique perspective on nematode lifestyle and parasitism.</title>
        <authorList>
            <person name="Dieterich C."/>
            <person name="Clifton S.W."/>
            <person name="Schuster L.N."/>
            <person name="Chinwalla A."/>
            <person name="Delehaunty K."/>
            <person name="Dinkelacker I."/>
            <person name="Fulton L."/>
            <person name="Fulton R."/>
            <person name="Godfrey J."/>
            <person name="Minx P."/>
            <person name="Mitreva M."/>
            <person name="Roeseler W."/>
            <person name="Tian H."/>
            <person name="Witte H."/>
            <person name="Yang S.P."/>
            <person name="Wilson R.K."/>
            <person name="Sommer R.J."/>
        </authorList>
    </citation>
    <scope>NUCLEOTIDE SEQUENCE [LARGE SCALE GENOMIC DNA]</scope>
    <source>
        <strain evidence="2">PS312</strain>
    </source>
</reference>
<accession>A0A2A6C4T6</accession>
<dbReference type="EnsemblMetazoa" id="PPA40653.1">
    <property type="protein sequence ID" value="PPA40653.1"/>
    <property type="gene ID" value="WBGene00279022"/>
</dbReference>
<keyword evidence="2" id="KW-1185">Reference proteome</keyword>
<sequence length="80" mass="9172">MISFGEGYIYFCAGTYLMSSSTASLSIVHKRQERVGFYRFFTYAFVFIDVLYSFAFSAVQAVAPHRVRSCCQKHTSPVYK</sequence>
<evidence type="ECO:0000313" key="1">
    <source>
        <dbReference type="EnsemblMetazoa" id="PPA40653.1"/>
    </source>
</evidence>
<organism evidence="1 2">
    <name type="scientific">Pristionchus pacificus</name>
    <name type="common">Parasitic nematode worm</name>
    <dbReference type="NCBI Taxonomy" id="54126"/>
    <lineage>
        <taxon>Eukaryota</taxon>
        <taxon>Metazoa</taxon>
        <taxon>Ecdysozoa</taxon>
        <taxon>Nematoda</taxon>
        <taxon>Chromadorea</taxon>
        <taxon>Rhabditida</taxon>
        <taxon>Rhabditina</taxon>
        <taxon>Diplogasteromorpha</taxon>
        <taxon>Diplogasteroidea</taxon>
        <taxon>Neodiplogasteridae</taxon>
        <taxon>Pristionchus</taxon>
    </lineage>
</organism>
<proteinExistence type="predicted"/>
<protein>
    <submittedName>
        <fullName evidence="1">Uncharacterized protein</fullName>
    </submittedName>
</protein>
<reference evidence="1" key="2">
    <citation type="submission" date="2022-06" db="UniProtKB">
        <authorList>
            <consortium name="EnsemblMetazoa"/>
        </authorList>
    </citation>
    <scope>IDENTIFICATION</scope>
    <source>
        <strain evidence="1">PS312</strain>
    </source>
</reference>
<name>A0A2A6C4T6_PRIPA</name>
<gene>
    <name evidence="1" type="primary">WBGene00279022</name>
</gene>